<dbReference type="PANTHER" id="PTHR22943:SF248">
    <property type="entry name" value="SEVEN TM RECEPTOR"/>
    <property type="match status" value="1"/>
</dbReference>
<dbReference type="PANTHER" id="PTHR22943">
    <property type="entry name" value="7-TRANSMEMBRANE DOMAIN RECEPTOR C.ELEGANS"/>
    <property type="match status" value="1"/>
</dbReference>
<keyword evidence="1" id="KW-0472">Membrane</keyword>
<feature type="transmembrane region" description="Helical" evidence="1">
    <location>
        <begin position="89"/>
        <end position="113"/>
    </location>
</feature>
<evidence type="ECO:0000313" key="3">
    <source>
        <dbReference type="Proteomes" id="UP001175271"/>
    </source>
</evidence>
<evidence type="ECO:0000256" key="1">
    <source>
        <dbReference type="SAM" id="Phobius"/>
    </source>
</evidence>
<name>A0AA39IQD6_9BILA</name>
<feature type="transmembrane region" description="Helical" evidence="1">
    <location>
        <begin position="272"/>
        <end position="295"/>
    </location>
</feature>
<sequence length="327" mass="37958">MASDGFTYVINLLLDISAAVHVPINLFAMGVVAQNTPLEMRYFGWTILNIMFWNFGCNFIFAFVHIKPMYPAECYRLDGLVKHFLDSEFVSQGLFCIEFVCVFNCLAANSFIFPLRYFSLVHKQRFVNIKPIRIAVGFAVVIIAIDFGCIINFLQWKVPYDEYPYPEELPSRKMVFCLMPDGFWHYSSLVLFLFLILETFTISRIFTTLIMRFLRKMEGVVHKKTLDIQRKLLKTIIFLTSFPVVFALIPLVVVDLALLFRHCRYTQEITMVVTVIAANHGVIYAVATLCTVHAYRKAVKNMLLKMFRRNTMHVPHVHAFLSVTHKY</sequence>
<keyword evidence="1" id="KW-0812">Transmembrane</keyword>
<reference evidence="2" key="1">
    <citation type="submission" date="2023-06" db="EMBL/GenBank/DDBJ databases">
        <title>Genomic analysis of the entomopathogenic nematode Steinernema hermaphroditum.</title>
        <authorList>
            <person name="Schwarz E.M."/>
            <person name="Heppert J.K."/>
            <person name="Baniya A."/>
            <person name="Schwartz H.T."/>
            <person name="Tan C.-H."/>
            <person name="Antoshechkin I."/>
            <person name="Sternberg P.W."/>
            <person name="Goodrich-Blair H."/>
            <person name="Dillman A.R."/>
        </authorList>
    </citation>
    <scope>NUCLEOTIDE SEQUENCE</scope>
    <source>
        <strain evidence="2">PS9179</strain>
        <tissue evidence="2">Whole animal</tissue>
    </source>
</reference>
<evidence type="ECO:0000313" key="2">
    <source>
        <dbReference type="EMBL" id="KAK0427198.1"/>
    </source>
</evidence>
<comment type="caution">
    <text evidence="2">The sequence shown here is derived from an EMBL/GenBank/DDBJ whole genome shotgun (WGS) entry which is preliminary data.</text>
</comment>
<dbReference type="Pfam" id="PF10318">
    <property type="entry name" value="7TM_GPCR_Srh"/>
    <property type="match status" value="1"/>
</dbReference>
<proteinExistence type="predicted"/>
<dbReference type="Proteomes" id="UP001175271">
    <property type="component" value="Unassembled WGS sequence"/>
</dbReference>
<dbReference type="EMBL" id="JAUCMV010000001">
    <property type="protein sequence ID" value="KAK0427198.1"/>
    <property type="molecule type" value="Genomic_DNA"/>
</dbReference>
<dbReference type="SUPFAM" id="SSF81321">
    <property type="entry name" value="Family A G protein-coupled receptor-like"/>
    <property type="match status" value="1"/>
</dbReference>
<feature type="transmembrane region" description="Helical" evidence="1">
    <location>
        <begin position="235"/>
        <end position="260"/>
    </location>
</feature>
<dbReference type="AlphaFoldDB" id="A0AA39IQD6"/>
<dbReference type="InterPro" id="IPR019422">
    <property type="entry name" value="7TM_GPCR_serpentine_rcpt_Srh"/>
</dbReference>
<keyword evidence="1" id="KW-1133">Transmembrane helix</keyword>
<organism evidence="2 3">
    <name type="scientific">Steinernema hermaphroditum</name>
    <dbReference type="NCBI Taxonomy" id="289476"/>
    <lineage>
        <taxon>Eukaryota</taxon>
        <taxon>Metazoa</taxon>
        <taxon>Ecdysozoa</taxon>
        <taxon>Nematoda</taxon>
        <taxon>Chromadorea</taxon>
        <taxon>Rhabditida</taxon>
        <taxon>Tylenchina</taxon>
        <taxon>Panagrolaimomorpha</taxon>
        <taxon>Strongyloidoidea</taxon>
        <taxon>Steinernematidae</taxon>
        <taxon>Steinernema</taxon>
    </lineage>
</organism>
<feature type="transmembrane region" description="Helical" evidence="1">
    <location>
        <begin position="134"/>
        <end position="156"/>
    </location>
</feature>
<accession>A0AA39IQD6</accession>
<feature type="transmembrane region" description="Helical" evidence="1">
    <location>
        <begin position="6"/>
        <end position="30"/>
    </location>
</feature>
<protein>
    <submittedName>
        <fullName evidence="2">Uncharacterized protein</fullName>
    </submittedName>
</protein>
<feature type="transmembrane region" description="Helical" evidence="1">
    <location>
        <begin position="42"/>
        <end position="66"/>
    </location>
</feature>
<gene>
    <name evidence="2" type="ORF">QR680_010109</name>
</gene>
<keyword evidence="3" id="KW-1185">Reference proteome</keyword>
<feature type="transmembrane region" description="Helical" evidence="1">
    <location>
        <begin position="189"/>
        <end position="214"/>
    </location>
</feature>